<sequence length="68" mass="7686">MILVAGVFEQQLKYIFSISDSSEFVVQLAAPPGYELMEQRKTHSGQLIEEASETDRLMSYSSSLDVHF</sequence>
<dbReference type="GeneID" id="13541599"/>
<evidence type="ECO:0000313" key="1">
    <source>
        <dbReference type="EMBL" id="EHS64729.1"/>
    </source>
</evidence>
<dbReference type="InParanoid" id="H6QUL7"/>
<accession>H6QUL7</accession>
<proteinExistence type="predicted"/>
<dbReference type="EMBL" id="DS178346">
    <property type="protein sequence ID" value="EHS64729.1"/>
    <property type="molecule type" value="Genomic_DNA"/>
</dbReference>
<dbReference type="AlphaFoldDB" id="H6QUL7"/>
<keyword evidence="2" id="KW-1185">Reference proteome</keyword>
<dbReference type="HOGENOM" id="CLU_2795173_0_0_1"/>
<name>H6QUL7_PUCGT</name>
<organism evidence="1 2">
    <name type="scientific">Puccinia graminis f. sp. tritici (strain CRL 75-36-700-3 / race SCCL)</name>
    <name type="common">Black stem rust fungus</name>
    <dbReference type="NCBI Taxonomy" id="418459"/>
    <lineage>
        <taxon>Eukaryota</taxon>
        <taxon>Fungi</taxon>
        <taxon>Dikarya</taxon>
        <taxon>Basidiomycota</taxon>
        <taxon>Pucciniomycotina</taxon>
        <taxon>Pucciniomycetes</taxon>
        <taxon>Pucciniales</taxon>
        <taxon>Pucciniaceae</taxon>
        <taxon>Puccinia</taxon>
    </lineage>
</organism>
<protein>
    <submittedName>
        <fullName evidence="1">Uncharacterized protein</fullName>
    </submittedName>
</protein>
<dbReference type="KEGG" id="pgr:PGTG_22454"/>
<reference evidence="2" key="1">
    <citation type="journal article" date="2011" name="Proc. Natl. Acad. Sci. U.S.A.">
        <title>Obligate biotrophy features unraveled by the genomic analysis of rust fungi.</title>
        <authorList>
            <person name="Duplessis S."/>
            <person name="Cuomo C.A."/>
            <person name="Lin Y.-C."/>
            <person name="Aerts A."/>
            <person name="Tisserant E."/>
            <person name="Veneault-Fourrey C."/>
            <person name="Joly D.L."/>
            <person name="Hacquard S."/>
            <person name="Amselem J."/>
            <person name="Cantarel B.L."/>
            <person name="Chiu R."/>
            <person name="Coutinho P.M."/>
            <person name="Feau N."/>
            <person name="Field M."/>
            <person name="Frey P."/>
            <person name="Gelhaye E."/>
            <person name="Goldberg J."/>
            <person name="Grabherr M.G."/>
            <person name="Kodira C.D."/>
            <person name="Kohler A."/>
            <person name="Kuees U."/>
            <person name="Lindquist E.A."/>
            <person name="Lucas S.M."/>
            <person name="Mago R."/>
            <person name="Mauceli E."/>
            <person name="Morin E."/>
            <person name="Murat C."/>
            <person name="Pangilinan J.L."/>
            <person name="Park R."/>
            <person name="Pearson M."/>
            <person name="Quesneville H."/>
            <person name="Rouhier N."/>
            <person name="Sakthikumar S."/>
            <person name="Salamov A.A."/>
            <person name="Schmutz J."/>
            <person name="Selles B."/>
            <person name="Shapiro H."/>
            <person name="Tanguay P."/>
            <person name="Tuskan G.A."/>
            <person name="Henrissat B."/>
            <person name="Van de Peer Y."/>
            <person name="Rouze P."/>
            <person name="Ellis J.G."/>
            <person name="Dodds P.N."/>
            <person name="Schein J.E."/>
            <person name="Zhong S."/>
            <person name="Hamelin R.C."/>
            <person name="Grigoriev I.V."/>
            <person name="Szabo L.J."/>
            <person name="Martin F."/>
        </authorList>
    </citation>
    <scope>NUCLEOTIDE SEQUENCE [LARGE SCALE GENOMIC DNA]</scope>
    <source>
        <strain evidence="2">CRL 75-36-700-3 / race SCCL</strain>
    </source>
</reference>
<dbReference type="RefSeq" id="XP_003888793.1">
    <property type="nucleotide sequence ID" value="XM_003888744.1"/>
</dbReference>
<evidence type="ECO:0000313" key="2">
    <source>
        <dbReference type="Proteomes" id="UP000008783"/>
    </source>
</evidence>
<dbReference type="VEuPathDB" id="FungiDB:PGTG_22454"/>
<dbReference type="Proteomes" id="UP000008783">
    <property type="component" value="Unassembled WGS sequence"/>
</dbReference>
<gene>
    <name evidence="1" type="ORF">PGTG_22454</name>
</gene>